<dbReference type="Proteomes" id="UP001165363">
    <property type="component" value="Unassembled WGS sequence"/>
</dbReference>
<sequence>MNDVSVRDLVKNPEWLPHTYGPEGQTLIFVHVPRDARSRLRFLFDEHFKGNFTKVSAGLSDIEAEIRSAQRGPIHFIFHTSFCGSTLMTRALEIPGVATSMSEPAVMINVANRLIRSNDRSNIERLELVLRLLERPLAAGESVVAKQSNFANRVADPALRLRKESRAVLLYSDLETYLISSLKRGMWGRILGRKWFNYLRSWSPLQLGFDANEILELTDMQAASLAWLMQIHHFGELAKAFGSRVMLLESGDMFAAPADALHRVTTLFGLAQTEKDAADIAAGPIFAKHSKFMDRDYSVEERKRETEAVGNANAEEISMVVKWLSSFADHHGVSLRPAA</sequence>
<keyword evidence="2" id="KW-1185">Reference proteome</keyword>
<dbReference type="RefSeq" id="WP_249846732.1">
    <property type="nucleotide sequence ID" value="NZ_JAMGBD010000001.1"/>
</dbReference>
<comment type="caution">
    <text evidence="1">The sequence shown here is derived from an EMBL/GenBank/DDBJ whole genome shotgun (WGS) entry which is preliminary data.</text>
</comment>
<evidence type="ECO:0008006" key="3">
    <source>
        <dbReference type="Google" id="ProtNLM"/>
    </source>
</evidence>
<accession>A0ABT0RJI2</accession>
<evidence type="ECO:0000313" key="2">
    <source>
        <dbReference type="Proteomes" id="UP001165363"/>
    </source>
</evidence>
<reference evidence="1" key="1">
    <citation type="submission" date="2022-05" db="EMBL/GenBank/DDBJ databases">
        <authorList>
            <person name="Jo J.-H."/>
            <person name="Im W.-T."/>
        </authorList>
    </citation>
    <scope>NUCLEOTIDE SEQUENCE</scope>
    <source>
        <strain evidence="1">SE158</strain>
    </source>
</reference>
<name>A0ABT0RJI2_9SPHN</name>
<evidence type="ECO:0000313" key="1">
    <source>
        <dbReference type="EMBL" id="MCL6682781.1"/>
    </source>
</evidence>
<gene>
    <name evidence="1" type="ORF">LZ536_02550</name>
</gene>
<proteinExistence type="predicted"/>
<protein>
    <recommendedName>
        <fullName evidence="3">Sulfotransferase family protein</fullName>
    </recommendedName>
</protein>
<organism evidence="1 2">
    <name type="scientific">Sphingomonas alba</name>
    <dbReference type="NCBI Taxonomy" id="2908208"/>
    <lineage>
        <taxon>Bacteria</taxon>
        <taxon>Pseudomonadati</taxon>
        <taxon>Pseudomonadota</taxon>
        <taxon>Alphaproteobacteria</taxon>
        <taxon>Sphingomonadales</taxon>
        <taxon>Sphingomonadaceae</taxon>
        <taxon>Sphingomonas</taxon>
    </lineage>
</organism>
<dbReference type="EMBL" id="JAMGBD010000001">
    <property type="protein sequence ID" value="MCL6682781.1"/>
    <property type="molecule type" value="Genomic_DNA"/>
</dbReference>